<dbReference type="InterPro" id="IPR002885">
    <property type="entry name" value="PPR_rpt"/>
</dbReference>
<proteinExistence type="inferred from homology"/>
<reference evidence="3 5" key="2">
    <citation type="journal article" date="2014" name="BMC Genomics">
        <title>An improved genome release (version Mt4.0) for the model legume Medicago truncatula.</title>
        <authorList>
            <person name="Tang H."/>
            <person name="Krishnakumar V."/>
            <person name="Bidwell S."/>
            <person name="Rosen B."/>
            <person name="Chan A."/>
            <person name="Zhou S."/>
            <person name="Gentzbittel L."/>
            <person name="Childs K.L."/>
            <person name="Yandell M."/>
            <person name="Gundlach H."/>
            <person name="Mayer K.F."/>
            <person name="Schwartz D.C."/>
            <person name="Town C.D."/>
        </authorList>
    </citation>
    <scope>GENOME REANNOTATION</scope>
    <source>
        <strain evidence="3">A17</strain>
        <strain evidence="4 5">cv. Jemalong A17</strain>
    </source>
</reference>
<dbReference type="PANTHER" id="PTHR47932:SF63">
    <property type="entry name" value="OS08G0290000 PROTEIN"/>
    <property type="match status" value="1"/>
</dbReference>
<keyword evidence="2" id="KW-0677">Repeat</keyword>
<reference evidence="4" key="3">
    <citation type="submission" date="2015-04" db="UniProtKB">
        <authorList>
            <consortium name="EnsemblPlants"/>
        </authorList>
    </citation>
    <scope>IDENTIFICATION</scope>
    <source>
        <strain evidence="4">cv. Jemalong A17</strain>
    </source>
</reference>
<keyword evidence="5" id="KW-1185">Reference proteome</keyword>
<dbReference type="AlphaFoldDB" id="A0A072TXJ9"/>
<name>A0A072TXJ9_MEDTR</name>
<accession>A0A072TXJ9</accession>
<protein>
    <submittedName>
        <fullName evidence="3">PPR repeat protein</fullName>
    </submittedName>
</protein>
<evidence type="ECO:0000313" key="3">
    <source>
        <dbReference type="EMBL" id="KEH22229.1"/>
    </source>
</evidence>
<organism evidence="3 5">
    <name type="scientific">Medicago truncatula</name>
    <name type="common">Barrel medic</name>
    <name type="synonym">Medicago tribuloides</name>
    <dbReference type="NCBI Taxonomy" id="3880"/>
    <lineage>
        <taxon>Eukaryota</taxon>
        <taxon>Viridiplantae</taxon>
        <taxon>Streptophyta</taxon>
        <taxon>Embryophyta</taxon>
        <taxon>Tracheophyta</taxon>
        <taxon>Spermatophyta</taxon>
        <taxon>Magnoliopsida</taxon>
        <taxon>eudicotyledons</taxon>
        <taxon>Gunneridae</taxon>
        <taxon>Pentapetalae</taxon>
        <taxon>rosids</taxon>
        <taxon>fabids</taxon>
        <taxon>Fabales</taxon>
        <taxon>Fabaceae</taxon>
        <taxon>Papilionoideae</taxon>
        <taxon>50 kb inversion clade</taxon>
        <taxon>NPAAA clade</taxon>
        <taxon>Hologalegina</taxon>
        <taxon>IRL clade</taxon>
        <taxon>Trifolieae</taxon>
        <taxon>Medicago</taxon>
    </lineage>
</organism>
<dbReference type="HOGENOM" id="CLU_1333714_0_0_1"/>
<sequence length="206" mass="23496">MLIEGIGEIREGIGLPLLRVGLNFEEDDAAESGREMWNQMLVIYNSLVEDVIKATYVFNSIARWGVPPDVQSYNIIINGLCKNKLVERFYDVCDLWMRCTIEINQMTLSLTVLLLDALCKSDHVDKGGCIIEKDQRLENSARHEKKLRAAAKTGKKRDGDVKQMQAVVCRLEDIKISECVLSMEDNHTVEGNLYILFWSLMRILKS</sequence>
<gene>
    <name evidence="3" type="ordered locus">MTR_7g034580</name>
</gene>
<dbReference type="EMBL" id="CM001223">
    <property type="protein sequence ID" value="KEH22229.1"/>
    <property type="molecule type" value="Genomic_DNA"/>
</dbReference>
<dbReference type="NCBIfam" id="TIGR00756">
    <property type="entry name" value="PPR"/>
    <property type="match status" value="1"/>
</dbReference>
<dbReference type="Pfam" id="PF13041">
    <property type="entry name" value="PPR_2"/>
    <property type="match status" value="1"/>
</dbReference>
<dbReference type="InterPro" id="IPR011990">
    <property type="entry name" value="TPR-like_helical_dom_sf"/>
</dbReference>
<evidence type="ECO:0000313" key="4">
    <source>
        <dbReference type="EnsemblPlants" id="KEH22229"/>
    </source>
</evidence>
<comment type="similarity">
    <text evidence="1">Belongs to the PPR family. P subfamily.</text>
</comment>
<reference evidence="3 5" key="1">
    <citation type="journal article" date="2011" name="Nature">
        <title>The Medicago genome provides insight into the evolution of rhizobial symbioses.</title>
        <authorList>
            <person name="Young N.D."/>
            <person name="Debelle F."/>
            <person name="Oldroyd G.E."/>
            <person name="Geurts R."/>
            <person name="Cannon S.B."/>
            <person name="Udvardi M.K."/>
            <person name="Benedito V.A."/>
            <person name="Mayer K.F."/>
            <person name="Gouzy J."/>
            <person name="Schoof H."/>
            <person name="Van de Peer Y."/>
            <person name="Proost S."/>
            <person name="Cook D.R."/>
            <person name="Meyers B.C."/>
            <person name="Spannagl M."/>
            <person name="Cheung F."/>
            <person name="De Mita S."/>
            <person name="Krishnakumar V."/>
            <person name="Gundlach H."/>
            <person name="Zhou S."/>
            <person name="Mudge J."/>
            <person name="Bharti A.K."/>
            <person name="Murray J.D."/>
            <person name="Naoumkina M.A."/>
            <person name="Rosen B."/>
            <person name="Silverstein K.A."/>
            <person name="Tang H."/>
            <person name="Rombauts S."/>
            <person name="Zhao P.X."/>
            <person name="Zhou P."/>
            <person name="Barbe V."/>
            <person name="Bardou P."/>
            <person name="Bechner M."/>
            <person name="Bellec A."/>
            <person name="Berger A."/>
            <person name="Berges H."/>
            <person name="Bidwell S."/>
            <person name="Bisseling T."/>
            <person name="Choisne N."/>
            <person name="Couloux A."/>
            <person name="Denny R."/>
            <person name="Deshpande S."/>
            <person name="Dai X."/>
            <person name="Doyle J.J."/>
            <person name="Dudez A.M."/>
            <person name="Farmer A.D."/>
            <person name="Fouteau S."/>
            <person name="Franken C."/>
            <person name="Gibelin C."/>
            <person name="Gish J."/>
            <person name="Goldstein S."/>
            <person name="Gonzalez A.J."/>
            <person name="Green P.J."/>
            <person name="Hallab A."/>
            <person name="Hartog M."/>
            <person name="Hua A."/>
            <person name="Humphray S.J."/>
            <person name="Jeong D.H."/>
            <person name="Jing Y."/>
            <person name="Jocker A."/>
            <person name="Kenton S.M."/>
            <person name="Kim D.J."/>
            <person name="Klee K."/>
            <person name="Lai H."/>
            <person name="Lang C."/>
            <person name="Lin S."/>
            <person name="Macmil S.L."/>
            <person name="Magdelenat G."/>
            <person name="Matthews L."/>
            <person name="McCorrison J."/>
            <person name="Monaghan E.L."/>
            <person name="Mun J.H."/>
            <person name="Najar F.Z."/>
            <person name="Nicholson C."/>
            <person name="Noirot C."/>
            <person name="O'Bleness M."/>
            <person name="Paule C.R."/>
            <person name="Poulain J."/>
            <person name="Prion F."/>
            <person name="Qin B."/>
            <person name="Qu C."/>
            <person name="Retzel E.F."/>
            <person name="Riddle C."/>
            <person name="Sallet E."/>
            <person name="Samain S."/>
            <person name="Samson N."/>
            <person name="Sanders I."/>
            <person name="Saurat O."/>
            <person name="Scarpelli C."/>
            <person name="Schiex T."/>
            <person name="Segurens B."/>
            <person name="Severin A.J."/>
            <person name="Sherrier D.J."/>
            <person name="Shi R."/>
            <person name="Sims S."/>
            <person name="Singer S.R."/>
            <person name="Sinharoy S."/>
            <person name="Sterck L."/>
            <person name="Viollet A."/>
            <person name="Wang B.B."/>
            <person name="Wang K."/>
            <person name="Wang M."/>
            <person name="Wang X."/>
            <person name="Warfsmann J."/>
            <person name="Weissenbach J."/>
            <person name="White D.D."/>
            <person name="White J.D."/>
            <person name="Wiley G.B."/>
            <person name="Wincker P."/>
            <person name="Xing Y."/>
            <person name="Yang L."/>
            <person name="Yao Z."/>
            <person name="Ying F."/>
            <person name="Zhai J."/>
            <person name="Zhou L."/>
            <person name="Zuber A."/>
            <person name="Denarie J."/>
            <person name="Dixon R.A."/>
            <person name="May G.D."/>
            <person name="Schwartz D.C."/>
            <person name="Rogers J."/>
            <person name="Quetier F."/>
            <person name="Town C.D."/>
            <person name="Roe B.A."/>
        </authorList>
    </citation>
    <scope>NUCLEOTIDE SEQUENCE [LARGE SCALE GENOMIC DNA]</scope>
    <source>
        <strain evidence="3">A17</strain>
        <strain evidence="4 5">cv. Jemalong A17</strain>
    </source>
</reference>
<evidence type="ECO:0000256" key="1">
    <source>
        <dbReference type="ARBA" id="ARBA00007626"/>
    </source>
</evidence>
<dbReference type="PANTHER" id="PTHR47932">
    <property type="entry name" value="ATPASE EXPRESSION PROTEIN 3"/>
    <property type="match status" value="1"/>
</dbReference>
<evidence type="ECO:0000256" key="2">
    <source>
        <dbReference type="ARBA" id="ARBA00022737"/>
    </source>
</evidence>
<dbReference type="Proteomes" id="UP000002051">
    <property type="component" value="Unassembled WGS sequence"/>
</dbReference>
<evidence type="ECO:0000313" key="5">
    <source>
        <dbReference type="Proteomes" id="UP000002051"/>
    </source>
</evidence>
<dbReference type="Gene3D" id="1.25.40.10">
    <property type="entry name" value="Tetratricopeptide repeat domain"/>
    <property type="match status" value="1"/>
</dbReference>
<dbReference type="EnsemblPlants" id="KEH22229">
    <property type="protein sequence ID" value="KEH22229"/>
    <property type="gene ID" value="MTR_7g034580"/>
</dbReference>